<dbReference type="InterPro" id="IPR009778">
    <property type="entry name" value="ROF"/>
</dbReference>
<evidence type="ECO:0000313" key="3">
    <source>
        <dbReference type="EMBL" id="KPR55151.1"/>
    </source>
</evidence>
<reference evidence="4" key="1">
    <citation type="submission" date="2015-09" db="EMBL/GenBank/DDBJ databases">
        <title>Prevalence of NDMs in South Africa.</title>
        <authorList>
            <person name="Osei Sekyere J."/>
            <person name="Govinden U."/>
            <person name="Essack S."/>
            <person name="Haldorsen B."/>
            <person name="Samuelsen O."/>
            <person name="Aasnaes B."/>
            <person name="Sundsfjord A."/>
        </authorList>
    </citation>
    <scope>NUCLEOTIDE SEQUENCE [LARGE SCALE GENOMIC DNA]</scope>
    <source>
        <strain evidence="4">ST62:944112508</strain>
    </source>
</reference>
<gene>
    <name evidence="3" type="ORF">AN672_12565</name>
    <name evidence="1" type="ORF">I9Y29_002156</name>
    <name evidence="2" type="ORF">I9Y29_005746</name>
</gene>
<comment type="caution">
    <text evidence="2">The sequence shown here is derived from an EMBL/GenBank/DDBJ whole genome shotgun (WGS) entry which is preliminary data.</text>
</comment>
<protein>
    <submittedName>
        <fullName evidence="2">Transcriptional antiterminator</fullName>
    </submittedName>
</protein>
<dbReference type="InterPro" id="IPR023534">
    <property type="entry name" value="Rof/RNase_P-like"/>
</dbReference>
<dbReference type="SUPFAM" id="SSF101744">
    <property type="entry name" value="Rof/RNase P subunit-like"/>
    <property type="match status" value="1"/>
</dbReference>
<name>A0A0P8I4K9_CITFR</name>
<dbReference type="Pfam" id="PF07073">
    <property type="entry name" value="ROF"/>
    <property type="match status" value="1"/>
</dbReference>
<accession>A0A0P8I4K9</accession>
<dbReference type="RefSeq" id="WP_032949392.1">
    <property type="nucleotide sequence ID" value="NZ_CABDWZ010000001.1"/>
</dbReference>
<dbReference type="InterPro" id="IPR038626">
    <property type="entry name" value="Rof-like_sf"/>
</dbReference>
<evidence type="ECO:0000313" key="1">
    <source>
        <dbReference type="EMBL" id="HAT3897729.1"/>
    </source>
</evidence>
<dbReference type="Proteomes" id="UP000855471">
    <property type="component" value="Unassembled WGS sequence"/>
</dbReference>
<reference evidence="2" key="3">
    <citation type="journal article" date="2018" name="Genome Biol.">
        <title>SKESA: strategic k-mer extension for scrupulous assemblies.</title>
        <authorList>
            <person name="Souvorov A."/>
            <person name="Agarwala R."/>
            <person name="Lipman D.J."/>
        </authorList>
    </citation>
    <scope>NUCLEOTIDE SEQUENCE</scope>
    <source>
        <strain evidence="2">O50</strain>
    </source>
</reference>
<sequence length="94" mass="10718">MKTTEEYHPIDCDLHDYLEIACMYHYWLRIELMDGTCFDAKALTTCTTVEKEEFLVVGQSENQQKIRLDCLSAITALTPGATFSTVSFQRACRG</sequence>
<dbReference type="EMBL" id="LJEB01000051">
    <property type="protein sequence ID" value="KPR55151.1"/>
    <property type="molecule type" value="Genomic_DNA"/>
</dbReference>
<reference evidence="3 4" key="2">
    <citation type="journal article" date="2017" name="PLoS ONE">
        <title>Genomic and phenotypic characterisation of fluoroquinolone resistance mechanisms in Enterobacteriaceae in Durban, South Africa.</title>
        <authorList>
            <person name="Osei Sekyere J."/>
            <person name="Amoako D.G."/>
        </authorList>
    </citation>
    <scope>NUCLEOTIDE SEQUENCE [LARGE SCALE GENOMIC DNA]</scope>
    <source>
        <strain evidence="3 4">ST62:944112508</strain>
    </source>
</reference>
<dbReference type="Gene3D" id="2.30.30.400">
    <property type="entry name" value="Rof-like"/>
    <property type="match status" value="1"/>
</dbReference>
<evidence type="ECO:0000313" key="4">
    <source>
        <dbReference type="Proteomes" id="UP000050520"/>
    </source>
</evidence>
<evidence type="ECO:0000313" key="2">
    <source>
        <dbReference type="EMBL" id="HAT3901203.1"/>
    </source>
</evidence>
<dbReference type="EMBL" id="DACSXJ010000011">
    <property type="protein sequence ID" value="HAT3897729.1"/>
    <property type="molecule type" value="Genomic_DNA"/>
</dbReference>
<reference evidence="2" key="4">
    <citation type="submission" date="2020-09" db="EMBL/GenBank/DDBJ databases">
        <authorList>
            <consortium name="NCBI Pathogen Detection Project"/>
        </authorList>
    </citation>
    <scope>NUCLEOTIDE SEQUENCE</scope>
    <source>
        <strain evidence="2">O50</strain>
    </source>
</reference>
<dbReference type="Proteomes" id="UP000050520">
    <property type="component" value="Unassembled WGS sequence"/>
</dbReference>
<dbReference type="EMBL" id="DACSXJ010000163">
    <property type="protein sequence ID" value="HAT3901203.1"/>
    <property type="molecule type" value="Genomic_DNA"/>
</dbReference>
<dbReference type="AlphaFoldDB" id="A0A0P8I4K9"/>
<organism evidence="2">
    <name type="scientific">Citrobacter freundii</name>
    <dbReference type="NCBI Taxonomy" id="546"/>
    <lineage>
        <taxon>Bacteria</taxon>
        <taxon>Pseudomonadati</taxon>
        <taxon>Pseudomonadota</taxon>
        <taxon>Gammaproteobacteria</taxon>
        <taxon>Enterobacterales</taxon>
        <taxon>Enterobacteriaceae</taxon>
        <taxon>Citrobacter</taxon>
        <taxon>Citrobacter freundii complex</taxon>
    </lineage>
</organism>
<proteinExistence type="predicted"/>